<comment type="caution">
    <text evidence="2">The sequence shown here is derived from an EMBL/GenBank/DDBJ whole genome shotgun (WGS) entry which is preliminary data.</text>
</comment>
<keyword evidence="1" id="KW-0812">Transmembrane</keyword>
<feature type="transmembrane region" description="Helical" evidence="1">
    <location>
        <begin position="296"/>
        <end position="326"/>
    </location>
</feature>
<feature type="transmembrane region" description="Helical" evidence="1">
    <location>
        <begin position="253"/>
        <end position="275"/>
    </location>
</feature>
<dbReference type="RefSeq" id="WP_229345065.1">
    <property type="nucleotide sequence ID" value="NZ_JAJFAT010000006.1"/>
</dbReference>
<evidence type="ECO:0000313" key="2">
    <source>
        <dbReference type="EMBL" id="MCC3144850.1"/>
    </source>
</evidence>
<dbReference type="Pfam" id="PF07907">
    <property type="entry name" value="YibE_F"/>
    <property type="match status" value="1"/>
</dbReference>
<feature type="transmembrane region" description="Helical" evidence="1">
    <location>
        <begin position="203"/>
        <end position="223"/>
    </location>
</feature>
<feature type="transmembrane region" description="Helical" evidence="1">
    <location>
        <begin position="128"/>
        <end position="145"/>
    </location>
</feature>
<keyword evidence="1" id="KW-0472">Membrane</keyword>
<accession>A0AAW4WUS8</accession>
<keyword evidence="1" id="KW-1133">Transmembrane helix</keyword>
<protein>
    <submittedName>
        <fullName evidence="2">YibE/F family protein</fullName>
    </submittedName>
</protein>
<evidence type="ECO:0000313" key="3">
    <source>
        <dbReference type="Proteomes" id="UP001199296"/>
    </source>
</evidence>
<gene>
    <name evidence="2" type="ORF">LJ207_05885</name>
</gene>
<proteinExistence type="predicted"/>
<feature type="transmembrane region" description="Helical" evidence="1">
    <location>
        <begin position="152"/>
        <end position="171"/>
    </location>
</feature>
<keyword evidence="3" id="KW-1185">Reference proteome</keyword>
<evidence type="ECO:0000256" key="1">
    <source>
        <dbReference type="SAM" id="Phobius"/>
    </source>
</evidence>
<organism evidence="2 3">
    <name type="scientific">Halanaerobium polyolivorans</name>
    <dbReference type="NCBI Taxonomy" id="2886943"/>
    <lineage>
        <taxon>Bacteria</taxon>
        <taxon>Bacillati</taxon>
        <taxon>Bacillota</taxon>
        <taxon>Clostridia</taxon>
        <taxon>Halanaerobiales</taxon>
        <taxon>Halanaerobiaceae</taxon>
        <taxon>Halanaerobium</taxon>
    </lineage>
</organism>
<reference evidence="2 3" key="1">
    <citation type="submission" date="2021-10" db="EMBL/GenBank/DDBJ databases">
        <authorList>
            <person name="Grouzdev D.S."/>
            <person name="Pantiukh K.S."/>
            <person name="Krutkina M.S."/>
        </authorList>
    </citation>
    <scope>NUCLEOTIDE SEQUENCE [LARGE SCALE GENOMIC DNA]</scope>
    <source>
        <strain evidence="2 3">Z-7514</strain>
    </source>
</reference>
<dbReference type="PANTHER" id="PTHR41771">
    <property type="entry name" value="MEMBRANE PROTEIN-RELATED"/>
    <property type="match status" value="1"/>
</dbReference>
<dbReference type="EMBL" id="JAJFAT010000006">
    <property type="protein sequence ID" value="MCC3144850.1"/>
    <property type="molecule type" value="Genomic_DNA"/>
</dbReference>
<dbReference type="AlphaFoldDB" id="A0AAW4WUS8"/>
<sequence length="392" mass="42921">MDKKVLLNKERIISVIIGLIMIGILAGFYFYRPGDEEFSREARGVVLETDDRDVQGSGITRFGNQFVEVELKDGKFEGQEVRATNQLVGSLAWDYSFSVGEEIIVGIFENEEGELAGAVALDVYRQNWTFILVACFILLLLLYAGYTGLRALLSFAGSLYVIWNILIPGLLDGLNPLIFSGLVLVILSALIIFLIAGFTKKGISAFVGTISSLFITIGIAVFFGSRLALDGLSVPYVGEVLFAGYMHLNIRDIFFATVVIGASGAAMDIAMDMAATIKEIKLRKPDISFTELAKSGFNVGSAVIGTMTTTLLLAYIGSYMTLFMAFMTREASFVRVMNLRLIVSEILRTLTGSIGIVLVAPITTVFAAWIYTIEIDFSVSSIKNYFFNKKDG</sequence>
<dbReference type="PANTHER" id="PTHR41771:SF1">
    <property type="entry name" value="MEMBRANE PROTEIN"/>
    <property type="match status" value="1"/>
</dbReference>
<name>A0AAW4WUS8_9FIRM</name>
<feature type="transmembrane region" description="Helical" evidence="1">
    <location>
        <begin position="177"/>
        <end position="196"/>
    </location>
</feature>
<feature type="transmembrane region" description="Helical" evidence="1">
    <location>
        <begin position="12"/>
        <end position="31"/>
    </location>
</feature>
<dbReference type="InterPro" id="IPR012507">
    <property type="entry name" value="YibE_F"/>
</dbReference>
<dbReference type="Proteomes" id="UP001199296">
    <property type="component" value="Unassembled WGS sequence"/>
</dbReference>
<feature type="transmembrane region" description="Helical" evidence="1">
    <location>
        <begin position="346"/>
        <end position="371"/>
    </location>
</feature>